<dbReference type="PROSITE" id="PS51644">
    <property type="entry name" value="HTH_OST"/>
    <property type="match status" value="1"/>
</dbReference>
<dbReference type="PANTHER" id="PTHR35811">
    <property type="entry name" value="SLR1870 PROTEIN"/>
    <property type="match status" value="1"/>
</dbReference>
<dbReference type="EMBL" id="JAQMWT010000389">
    <property type="protein sequence ID" value="KAJ8602149.1"/>
    <property type="molecule type" value="Genomic_DNA"/>
</dbReference>
<dbReference type="PANTHER" id="PTHR35811:SF1">
    <property type="entry name" value="HTH OST-TYPE DOMAIN-CONTAINING PROTEIN"/>
    <property type="match status" value="1"/>
</dbReference>
<comment type="caution">
    <text evidence="4">The sequence shown here is derived from an EMBL/GenBank/DDBJ whole genome shotgun (WGS) entry which is preliminary data.</text>
</comment>
<dbReference type="CDD" id="cd11297">
    <property type="entry name" value="PIN_LabA-like_N_1"/>
    <property type="match status" value="1"/>
</dbReference>
<protein>
    <recommendedName>
        <fullName evidence="3">HTH OST-type domain-containing protein</fullName>
    </recommendedName>
</protein>
<dbReference type="InterPro" id="IPR025605">
    <property type="entry name" value="OST-HTH/LOTUS_dom"/>
</dbReference>
<dbReference type="InterPro" id="IPR041966">
    <property type="entry name" value="LOTUS-like"/>
</dbReference>
<dbReference type="CDD" id="cd10146">
    <property type="entry name" value="LabA_like_C"/>
    <property type="match status" value="1"/>
</dbReference>
<proteinExistence type="predicted"/>
<dbReference type="AlphaFoldDB" id="A0AAD7UEH8"/>
<keyword evidence="5" id="KW-1185">Reference proteome</keyword>
<dbReference type="Pfam" id="PF12872">
    <property type="entry name" value="OST-HTH"/>
    <property type="match status" value="1"/>
</dbReference>
<feature type="domain" description="HTH OST-type" evidence="3">
    <location>
        <begin position="187"/>
        <end position="263"/>
    </location>
</feature>
<dbReference type="InterPro" id="IPR021139">
    <property type="entry name" value="NYN"/>
</dbReference>
<organism evidence="4 5">
    <name type="scientific">Chrysophaeum taylorii</name>
    <dbReference type="NCBI Taxonomy" id="2483200"/>
    <lineage>
        <taxon>Eukaryota</taxon>
        <taxon>Sar</taxon>
        <taxon>Stramenopiles</taxon>
        <taxon>Ochrophyta</taxon>
        <taxon>Pelagophyceae</taxon>
        <taxon>Pelagomonadales</taxon>
        <taxon>Pelagomonadaceae</taxon>
        <taxon>Chrysophaeum</taxon>
    </lineage>
</organism>
<dbReference type="Proteomes" id="UP001230188">
    <property type="component" value="Unassembled WGS sequence"/>
</dbReference>
<keyword evidence="2" id="KW-0732">Signal</keyword>
<accession>A0AAD7UEH8</accession>
<feature type="compositionally biased region" description="Acidic residues" evidence="1">
    <location>
        <begin position="266"/>
        <end position="276"/>
    </location>
</feature>
<evidence type="ECO:0000256" key="1">
    <source>
        <dbReference type="SAM" id="MobiDB-lite"/>
    </source>
</evidence>
<evidence type="ECO:0000259" key="3">
    <source>
        <dbReference type="PROSITE" id="PS51644"/>
    </source>
</evidence>
<evidence type="ECO:0000256" key="2">
    <source>
        <dbReference type="SAM" id="SignalP"/>
    </source>
</evidence>
<name>A0AAD7UEH8_9STRA</name>
<feature type="chain" id="PRO_5042029817" description="HTH OST-type domain-containing protein" evidence="2">
    <location>
        <begin position="18"/>
        <end position="284"/>
    </location>
</feature>
<dbReference type="Pfam" id="PF01936">
    <property type="entry name" value="NYN"/>
    <property type="match status" value="1"/>
</dbReference>
<gene>
    <name evidence="4" type="ORF">CTAYLR_003497</name>
</gene>
<feature type="signal peptide" evidence="2">
    <location>
        <begin position="1"/>
        <end position="17"/>
    </location>
</feature>
<dbReference type="Gene3D" id="3.30.420.610">
    <property type="entry name" value="LOTUS domain-like"/>
    <property type="match status" value="1"/>
</dbReference>
<evidence type="ECO:0000313" key="5">
    <source>
        <dbReference type="Proteomes" id="UP001230188"/>
    </source>
</evidence>
<evidence type="ECO:0000313" key="4">
    <source>
        <dbReference type="EMBL" id="KAJ8602149.1"/>
    </source>
</evidence>
<dbReference type="Gene3D" id="3.40.50.1010">
    <property type="entry name" value="5'-nuclease"/>
    <property type="match status" value="1"/>
</dbReference>
<feature type="region of interest" description="Disordered" evidence="1">
    <location>
        <begin position="265"/>
        <end position="284"/>
    </location>
</feature>
<reference evidence="4" key="1">
    <citation type="submission" date="2023-01" db="EMBL/GenBank/DDBJ databases">
        <title>Metagenome sequencing of chrysophaentin producing Chrysophaeum taylorii.</title>
        <authorList>
            <person name="Davison J."/>
            <person name="Bewley C."/>
        </authorList>
    </citation>
    <scope>NUCLEOTIDE SEQUENCE</scope>
    <source>
        <strain evidence="4">NIES-1699</strain>
    </source>
</reference>
<dbReference type="GO" id="GO:0004540">
    <property type="term" value="F:RNA nuclease activity"/>
    <property type="evidence" value="ECO:0007669"/>
    <property type="project" value="InterPro"/>
</dbReference>
<sequence>MLRWFVVLALARGFQQAGFQQRGKAVVYAENERVAVVVDCESVEAQGEPLDLLMVEVAQWGTALVRRAYGDMSTAKWRRALLDHAFTPVQDFTAPRTALVIDCMDLLFDRDIDAFVLVSNSGGLARLAMRIRETDRKVVGCGERHASRELVVACHQFVYLDNLGHDLELCDATAEKPKCLTGAELRQNRVLIELLTKAVRDNAVDGGVWATLAKVGHEILRVLPDFDSRDFGYAKLGDLFRATELFEVAYRGEKRAMQVRLRPDLDLLEQPEPEPEPEPRRAMV</sequence>